<dbReference type="InterPro" id="IPR029064">
    <property type="entry name" value="Ribosomal_eL30-like_sf"/>
</dbReference>
<gene>
    <name evidence="1" type="ORF">AMK59_6432</name>
</gene>
<accession>A0A0T6AZU5</accession>
<dbReference type="Proteomes" id="UP000051574">
    <property type="component" value="Unassembled WGS sequence"/>
</dbReference>
<reference evidence="1 2" key="1">
    <citation type="submission" date="2015-09" db="EMBL/GenBank/DDBJ databases">
        <title>Draft genome of the scarab beetle Oryctes borbonicus.</title>
        <authorList>
            <person name="Meyer J.M."/>
            <person name="Markov G.V."/>
            <person name="Baskaran P."/>
            <person name="Herrmann M."/>
            <person name="Sommer R.J."/>
            <person name="Roedelsperger C."/>
        </authorList>
    </citation>
    <scope>NUCLEOTIDE SEQUENCE [LARGE SCALE GENOMIC DNA]</scope>
    <source>
        <strain evidence="1">OB123</strain>
        <tissue evidence="1">Whole animal</tissue>
    </source>
</reference>
<dbReference type="SUPFAM" id="SSF55315">
    <property type="entry name" value="L30e-like"/>
    <property type="match status" value="1"/>
</dbReference>
<comment type="caution">
    <text evidence="1">The sequence shown here is derived from an EMBL/GenBank/DDBJ whole genome shotgun (WGS) entry which is preliminary data.</text>
</comment>
<dbReference type="Gene3D" id="3.30.1330.30">
    <property type="match status" value="1"/>
</dbReference>
<proteinExistence type="predicted"/>
<evidence type="ECO:0000313" key="1">
    <source>
        <dbReference type="EMBL" id="KRT80350.1"/>
    </source>
</evidence>
<name>A0A0T6AZU5_9SCAR</name>
<dbReference type="AlphaFoldDB" id="A0A0T6AZU5"/>
<keyword evidence="2" id="KW-1185">Reference proteome</keyword>
<evidence type="ECO:0000313" key="2">
    <source>
        <dbReference type="Proteomes" id="UP000051574"/>
    </source>
</evidence>
<sequence>MFSWIQISTKAFPRSSRQVKNYGRWTHRRPVRILPSEEHSDSNTIETDANHNEVNVKTSKASSIQWRHAPIKETLNDKPKLKETLSKLNIKKESSYDMLQTVIDSNGEFIYTKLPNKDCRVISILTNIQSTDGKEKKSILLEGKRLIQEALENNCKLEYLLFSRKSDVEQMKSFLPKSGATLYKIPYREIQLWSALTTSPGIMERLLTSAYLADICNLFTS</sequence>
<dbReference type="OrthoDB" id="270651at2759"/>
<protein>
    <submittedName>
        <fullName evidence="1">Uncharacterized protein</fullName>
    </submittedName>
</protein>
<organism evidence="1 2">
    <name type="scientific">Oryctes borbonicus</name>
    <dbReference type="NCBI Taxonomy" id="1629725"/>
    <lineage>
        <taxon>Eukaryota</taxon>
        <taxon>Metazoa</taxon>
        <taxon>Ecdysozoa</taxon>
        <taxon>Arthropoda</taxon>
        <taxon>Hexapoda</taxon>
        <taxon>Insecta</taxon>
        <taxon>Pterygota</taxon>
        <taxon>Neoptera</taxon>
        <taxon>Endopterygota</taxon>
        <taxon>Coleoptera</taxon>
        <taxon>Polyphaga</taxon>
        <taxon>Scarabaeiformia</taxon>
        <taxon>Scarabaeidae</taxon>
        <taxon>Dynastinae</taxon>
        <taxon>Oryctes</taxon>
    </lineage>
</organism>
<dbReference type="EMBL" id="LJIG01022480">
    <property type="protein sequence ID" value="KRT80350.1"/>
    <property type="molecule type" value="Genomic_DNA"/>
</dbReference>